<feature type="domain" description="EAL" evidence="1">
    <location>
        <begin position="33"/>
        <end position="270"/>
    </location>
</feature>
<dbReference type="Proteomes" id="UP000503640">
    <property type="component" value="Unassembled WGS sequence"/>
</dbReference>
<comment type="caution">
    <text evidence="2">The sequence shown here is derived from an EMBL/GenBank/DDBJ whole genome shotgun (WGS) entry which is preliminary data.</text>
</comment>
<sequence length="270" mass="29322">MTQVRPSMNEQLFGSARAHGHLAEDGRPRLPVSVPSSCDVLALVLGRRFAVEYQPIVDLHTGETIGHEALSRFFDAQGGPVSPGAVFARLHEEPSLLLYVEAETKRFQIENAPDGPLHLNVDPDSFHAGRNGSANGLLDVIQAREQPVVVEVIETMCFADARYGRELVSALRERSMPVALDDVGAPDALLSLETLKDADVLKLDASWLGRMGDPRERAILEALLGLARRLGARTILEGVETESQLELAAALGVDAVQGFLFRGQFRTRAA</sequence>
<dbReference type="CDD" id="cd01948">
    <property type="entry name" value="EAL"/>
    <property type="match status" value="1"/>
</dbReference>
<dbReference type="GO" id="GO:0071111">
    <property type="term" value="F:cyclic-guanylate-specific phosphodiesterase activity"/>
    <property type="evidence" value="ECO:0007669"/>
    <property type="project" value="InterPro"/>
</dbReference>
<name>A0A7I9VLV0_9BACT</name>
<evidence type="ECO:0000259" key="1">
    <source>
        <dbReference type="PROSITE" id="PS50883"/>
    </source>
</evidence>
<dbReference type="AlphaFoldDB" id="A0A7I9VLV0"/>
<dbReference type="PANTHER" id="PTHR33121">
    <property type="entry name" value="CYCLIC DI-GMP PHOSPHODIESTERASE PDEF"/>
    <property type="match status" value="1"/>
</dbReference>
<dbReference type="Gene3D" id="3.20.20.450">
    <property type="entry name" value="EAL domain"/>
    <property type="match status" value="1"/>
</dbReference>
<dbReference type="SMART" id="SM00052">
    <property type="entry name" value="EAL"/>
    <property type="match status" value="1"/>
</dbReference>
<dbReference type="PROSITE" id="PS50883">
    <property type="entry name" value="EAL"/>
    <property type="match status" value="1"/>
</dbReference>
<dbReference type="Pfam" id="PF00563">
    <property type="entry name" value="EAL"/>
    <property type="match status" value="1"/>
</dbReference>
<protein>
    <submittedName>
        <fullName evidence="2">Diguanylate phosphodiesterase</fullName>
    </submittedName>
</protein>
<dbReference type="InterPro" id="IPR001633">
    <property type="entry name" value="EAL_dom"/>
</dbReference>
<keyword evidence="3" id="KW-1185">Reference proteome</keyword>
<dbReference type="PANTHER" id="PTHR33121:SF76">
    <property type="entry name" value="SIGNALING PROTEIN"/>
    <property type="match status" value="1"/>
</dbReference>
<gene>
    <name evidence="2" type="ORF">AMYX_18300</name>
</gene>
<reference evidence="3" key="1">
    <citation type="journal article" date="2020" name="Appl. Environ. Microbiol.">
        <title>Diazotrophic Anaeromyxobacter Isolates from Soils.</title>
        <authorList>
            <person name="Masuda Y."/>
            <person name="Yamanaka H."/>
            <person name="Xu Z.X."/>
            <person name="Shiratori Y."/>
            <person name="Aono T."/>
            <person name="Amachi S."/>
            <person name="Senoo K."/>
            <person name="Itoh H."/>
        </authorList>
    </citation>
    <scope>NUCLEOTIDE SEQUENCE [LARGE SCALE GENOMIC DNA]</scope>
    <source>
        <strain evidence="3">R267</strain>
    </source>
</reference>
<evidence type="ECO:0000313" key="2">
    <source>
        <dbReference type="EMBL" id="GEJ57089.1"/>
    </source>
</evidence>
<organism evidence="2 3">
    <name type="scientific">Anaeromyxobacter diazotrophicus</name>
    <dbReference type="NCBI Taxonomy" id="2590199"/>
    <lineage>
        <taxon>Bacteria</taxon>
        <taxon>Pseudomonadati</taxon>
        <taxon>Myxococcota</taxon>
        <taxon>Myxococcia</taxon>
        <taxon>Myxococcales</taxon>
        <taxon>Cystobacterineae</taxon>
        <taxon>Anaeromyxobacteraceae</taxon>
        <taxon>Anaeromyxobacter</taxon>
    </lineage>
</organism>
<evidence type="ECO:0000313" key="3">
    <source>
        <dbReference type="Proteomes" id="UP000503640"/>
    </source>
</evidence>
<dbReference type="InterPro" id="IPR050706">
    <property type="entry name" value="Cyclic-di-GMP_PDE-like"/>
</dbReference>
<dbReference type="InterPro" id="IPR035919">
    <property type="entry name" value="EAL_sf"/>
</dbReference>
<dbReference type="SUPFAM" id="SSF141868">
    <property type="entry name" value="EAL domain-like"/>
    <property type="match status" value="1"/>
</dbReference>
<dbReference type="EMBL" id="BJTG01000004">
    <property type="protein sequence ID" value="GEJ57089.1"/>
    <property type="molecule type" value="Genomic_DNA"/>
</dbReference>
<proteinExistence type="predicted"/>
<accession>A0A7I9VLV0</accession>